<proteinExistence type="predicted"/>
<evidence type="ECO:0000313" key="3">
    <source>
        <dbReference type="EMBL" id="GID48726.1"/>
    </source>
</evidence>
<dbReference type="SUPFAM" id="SSF53474">
    <property type="entry name" value="alpha/beta-Hydrolases"/>
    <property type="match status" value="1"/>
</dbReference>
<feature type="transmembrane region" description="Helical" evidence="2">
    <location>
        <begin position="102"/>
        <end position="126"/>
    </location>
</feature>
<comment type="caution">
    <text evidence="3">The sequence shown here is derived from an EMBL/GenBank/DDBJ whole genome shotgun (WGS) entry which is preliminary data.</text>
</comment>
<feature type="transmembrane region" description="Helical" evidence="2">
    <location>
        <begin position="213"/>
        <end position="231"/>
    </location>
</feature>
<protein>
    <recommendedName>
        <fullName evidence="4">Integral membrane protein</fullName>
    </recommendedName>
</protein>
<feature type="transmembrane region" description="Helical" evidence="2">
    <location>
        <begin position="386"/>
        <end position="405"/>
    </location>
</feature>
<feature type="transmembrane region" description="Helical" evidence="2">
    <location>
        <begin position="237"/>
        <end position="255"/>
    </location>
</feature>
<accession>A0ABQ3WR02</accession>
<feature type="transmembrane region" description="Helical" evidence="2">
    <location>
        <begin position="262"/>
        <end position="282"/>
    </location>
</feature>
<dbReference type="Gene3D" id="3.40.50.1820">
    <property type="entry name" value="alpha/beta hydrolase"/>
    <property type="match status" value="1"/>
</dbReference>
<evidence type="ECO:0000256" key="2">
    <source>
        <dbReference type="SAM" id="Phobius"/>
    </source>
</evidence>
<evidence type="ECO:0000256" key="1">
    <source>
        <dbReference type="SAM" id="MobiDB-lite"/>
    </source>
</evidence>
<keyword evidence="2" id="KW-0472">Membrane</keyword>
<keyword evidence="2" id="KW-1133">Transmembrane helix</keyword>
<evidence type="ECO:0008006" key="4">
    <source>
        <dbReference type="Google" id="ProtNLM"/>
    </source>
</evidence>
<keyword evidence="2" id="KW-0812">Transmembrane</keyword>
<feature type="transmembrane region" description="Helical" evidence="2">
    <location>
        <begin position="64"/>
        <end position="82"/>
    </location>
</feature>
<sequence length="729" mass="78166">MAVTELRVHGVGGARPDVLLGTPSHRQVWGDRLAGFYAAETEQRGRRIEAYCWGGMTSRSSTRVLWLLLFPFMLANLAGWTCSARTRADRWAFAAHRACGRLAALGITLNLLLIVAIAAMDCWAFQFGGSPGDQSAPRWRKIAHGLVDRPEAGQRVVLGAAVVAAVLLILWLLSQRARNRYEEVAPVTDGGGYAAALPGGVTDPRFFDGADTVRRLSLLHVGAGLSWLAFLLSRAPWSAAAAGLLLGCSIVLLVCESAGDRAVMPLVVAAALAVCAAAGQTWTTNLTGDGHLPNMETTAIGTLALVVVLVVVRAPILAGIALLRMLGIRHGASTATVPRPVRPWPGAPLVVSLLALLSANVAGVGILVGAVNALGPEVEMFPLIEAVLPMLTLAPVALFIAFPLAQLIRYAVAGYGPGPAAVRAEYAGRTDVTPPVPPPWDAWRCSALPTEGLGAGERRRRMRWVRSVARGRELAEYAFDVRHLLDGLVAIAVLALVSAGLSLGDMVVRYAFTDRLAVAVAGLIPVAGVVLLRWGWGRRDARRWLGVLWDVGTFWPRSFHPFAPPCYSERAVPDIHRRIRWLNDSGDQVLLVAHSQGSVLAAVALSQLPPGRAALATFGSPLMKLYGWAFPAYINDRMLAGLQDWRNFSYPTDYIGGPVGRADVDVPLPDPESAFYTAGEPMPRMRRHTGYWSDEAMWQQIDQHSATVGGQRADAERPAPKPSTRPASG</sequence>
<feature type="transmembrane region" description="Helical" evidence="2">
    <location>
        <begin position="484"/>
        <end position="504"/>
    </location>
</feature>
<dbReference type="InterPro" id="IPR029058">
    <property type="entry name" value="AB_hydrolase_fold"/>
</dbReference>
<organism evidence="3">
    <name type="scientific">Actinoplanes campanulatus</name>
    <dbReference type="NCBI Taxonomy" id="113559"/>
    <lineage>
        <taxon>Bacteria</taxon>
        <taxon>Bacillati</taxon>
        <taxon>Actinomycetota</taxon>
        <taxon>Actinomycetes</taxon>
        <taxon>Micromonosporales</taxon>
        <taxon>Micromonosporaceae</taxon>
        <taxon>Actinoplanes</taxon>
    </lineage>
</organism>
<gene>
    <name evidence="3" type="ORF">Aca07nite_60010</name>
</gene>
<dbReference type="RefSeq" id="WP_204298891.1">
    <property type="nucleotide sequence ID" value="NZ_BAAAGQ010000033.1"/>
</dbReference>
<reference evidence="3" key="1">
    <citation type="submission" date="2021-01" db="EMBL/GenBank/DDBJ databases">
        <title>Whole genome shotgun sequence of Actinoplanes capillaceus NBRC 16408.</title>
        <authorList>
            <person name="Komaki H."/>
            <person name="Tamura T."/>
        </authorList>
    </citation>
    <scope>NUCLEOTIDE SEQUENCE [LARGE SCALE GENOMIC DNA]</scope>
    <source>
        <strain evidence="3">NBRC 16408</strain>
    </source>
</reference>
<feature type="transmembrane region" description="Helical" evidence="2">
    <location>
        <begin position="156"/>
        <end position="173"/>
    </location>
</feature>
<feature type="transmembrane region" description="Helical" evidence="2">
    <location>
        <begin position="347"/>
        <end position="374"/>
    </location>
</feature>
<name>A0ABQ3WR02_9ACTN</name>
<feature type="transmembrane region" description="Helical" evidence="2">
    <location>
        <begin position="302"/>
        <end position="326"/>
    </location>
</feature>
<dbReference type="EMBL" id="BOMF01000107">
    <property type="protein sequence ID" value="GID48726.1"/>
    <property type="molecule type" value="Genomic_DNA"/>
</dbReference>
<feature type="transmembrane region" description="Helical" evidence="2">
    <location>
        <begin position="516"/>
        <end position="536"/>
    </location>
</feature>
<feature type="region of interest" description="Disordered" evidence="1">
    <location>
        <begin position="703"/>
        <end position="729"/>
    </location>
</feature>